<reference evidence="3 4" key="1">
    <citation type="submission" date="2018-07" db="EMBL/GenBank/DDBJ databases">
        <title>Complete genome sequence of Flavobacterium arcticum type strain SM1502T.</title>
        <authorList>
            <person name="Li Y."/>
            <person name="Li D.-D."/>
        </authorList>
    </citation>
    <scope>NUCLEOTIDE SEQUENCE [LARGE SCALE GENOMIC DNA]</scope>
    <source>
        <strain evidence="3 4">SM1502</strain>
    </source>
</reference>
<accession>A0A345HDW9</accession>
<evidence type="ECO:0000256" key="1">
    <source>
        <dbReference type="SAM" id="SignalP"/>
    </source>
</evidence>
<sequence length="159" mass="17270">MKKIITLSLLVIMAVSCKSKKAATVDGGENFTILKESAYGGREIDSHEFITNNKDYTALTTELGIKDAQKVDFDKNNVVAVFMGQKRSGGYSITIEKVVPVAGTGDTATILVKTTKPKAGEVITMALTAPYCLAVIPKTEKIDVQYIKSSFTTSKLRRE</sequence>
<dbReference type="AlphaFoldDB" id="A0A345HDW9"/>
<proteinExistence type="predicted"/>
<evidence type="ECO:0000259" key="2">
    <source>
        <dbReference type="Pfam" id="PF14343"/>
    </source>
</evidence>
<evidence type="ECO:0000313" key="4">
    <source>
        <dbReference type="Proteomes" id="UP000253951"/>
    </source>
</evidence>
<dbReference type="Proteomes" id="UP000253951">
    <property type="component" value="Chromosome"/>
</dbReference>
<dbReference type="PROSITE" id="PS51257">
    <property type="entry name" value="PROKAR_LIPOPROTEIN"/>
    <property type="match status" value="1"/>
</dbReference>
<dbReference type="GO" id="GO:0006508">
    <property type="term" value="P:proteolysis"/>
    <property type="evidence" value="ECO:0007669"/>
    <property type="project" value="UniProtKB-KW"/>
</dbReference>
<protein>
    <submittedName>
        <fullName evidence="3">Protease complex subunit PrcB family protein</fullName>
    </submittedName>
</protein>
<dbReference type="InterPro" id="IPR025748">
    <property type="entry name" value="PrcB_C_dom"/>
</dbReference>
<evidence type="ECO:0000313" key="3">
    <source>
        <dbReference type="EMBL" id="AXG74779.1"/>
    </source>
</evidence>
<keyword evidence="1" id="KW-0732">Signal</keyword>
<dbReference type="KEGG" id="fat:DVK85_11270"/>
<feature type="chain" id="PRO_5016717283" evidence="1">
    <location>
        <begin position="23"/>
        <end position="159"/>
    </location>
</feature>
<dbReference type="EMBL" id="CP031188">
    <property type="protein sequence ID" value="AXG74779.1"/>
    <property type="molecule type" value="Genomic_DNA"/>
</dbReference>
<dbReference type="GO" id="GO:0008233">
    <property type="term" value="F:peptidase activity"/>
    <property type="evidence" value="ECO:0007669"/>
    <property type="project" value="UniProtKB-KW"/>
</dbReference>
<feature type="domain" description="PrcB C-terminal" evidence="2">
    <location>
        <begin position="78"/>
        <end position="137"/>
    </location>
</feature>
<keyword evidence="3" id="KW-0645">Protease</keyword>
<dbReference type="RefSeq" id="WP_114678537.1">
    <property type="nucleotide sequence ID" value="NZ_CP031188.1"/>
</dbReference>
<keyword evidence="4" id="KW-1185">Reference proteome</keyword>
<organism evidence="3 4">
    <name type="scientific">Flavobacterium arcticum</name>
    <dbReference type="NCBI Taxonomy" id="1784713"/>
    <lineage>
        <taxon>Bacteria</taxon>
        <taxon>Pseudomonadati</taxon>
        <taxon>Bacteroidota</taxon>
        <taxon>Flavobacteriia</taxon>
        <taxon>Flavobacteriales</taxon>
        <taxon>Flavobacteriaceae</taxon>
        <taxon>Flavobacterium</taxon>
    </lineage>
</organism>
<keyword evidence="3" id="KW-0378">Hydrolase</keyword>
<dbReference type="OrthoDB" id="1377159at2"/>
<gene>
    <name evidence="3" type="ORF">DVK85_11270</name>
</gene>
<feature type="signal peptide" evidence="1">
    <location>
        <begin position="1"/>
        <end position="22"/>
    </location>
</feature>
<name>A0A345HDW9_9FLAO</name>
<dbReference type="Pfam" id="PF14343">
    <property type="entry name" value="PrcB_C"/>
    <property type="match status" value="1"/>
</dbReference>